<dbReference type="InterPro" id="IPR011050">
    <property type="entry name" value="Pectin_lyase_fold/virulence"/>
</dbReference>
<feature type="chain" id="PRO_5009274322" evidence="3">
    <location>
        <begin position="22"/>
        <end position="601"/>
    </location>
</feature>
<keyword evidence="2" id="KW-0812">Transmembrane</keyword>
<keyword evidence="3" id="KW-0732">Signal</keyword>
<feature type="transmembrane region" description="Helical" evidence="2">
    <location>
        <begin position="576"/>
        <end position="595"/>
    </location>
</feature>
<feature type="region of interest" description="Disordered" evidence="1">
    <location>
        <begin position="401"/>
        <end position="429"/>
    </location>
</feature>
<dbReference type="NCBIfam" id="NF041766">
    <property type="entry name" value="choice_anch_U"/>
    <property type="match status" value="1"/>
</dbReference>
<dbReference type="NCBIfam" id="NF041518">
    <property type="entry name" value="choice_anch_Q"/>
    <property type="match status" value="1"/>
</dbReference>
<organism evidence="5 6">
    <name type="scientific">Halopseudomonas salegens</name>
    <dbReference type="NCBI Taxonomy" id="1434072"/>
    <lineage>
        <taxon>Bacteria</taxon>
        <taxon>Pseudomonadati</taxon>
        <taxon>Pseudomonadota</taxon>
        <taxon>Gammaproteobacteria</taxon>
        <taxon>Pseudomonadales</taxon>
        <taxon>Pseudomonadaceae</taxon>
        <taxon>Halopseudomonas</taxon>
    </lineage>
</organism>
<evidence type="ECO:0000256" key="1">
    <source>
        <dbReference type="SAM" id="MobiDB-lite"/>
    </source>
</evidence>
<reference evidence="6" key="1">
    <citation type="submission" date="2016-10" db="EMBL/GenBank/DDBJ databases">
        <authorList>
            <person name="Varghese N."/>
            <person name="Submissions S."/>
        </authorList>
    </citation>
    <scope>NUCLEOTIDE SEQUENCE [LARGE SCALE GENOMIC DNA]</scope>
    <source>
        <strain evidence="6">CECT 8338</strain>
    </source>
</reference>
<keyword evidence="2" id="KW-1133">Transmembrane helix</keyword>
<sequence length="601" mass="60968">MKTGLALATLGVALFALPAHAAVITVAPGEVEVAANGQCSLIEAIRNAESGSDQSVGDCVAGTIGADVIELATDSTYVLTSAVDDFRGLPRIRSQLTINGNGAIIERDAALFNVGGQPCSGSGARFSPLWVAGDGNLVLRDLGVRNGCDQFKGGGAILNHGTLLLERVLIENSQSTLSGGGIHNNGSLTIRESTLRDLHSNAAGGGLVNRGTLVLERSLIEGNYSVGAGGGMETGVGSATAFNVTLSGNQSRGAGGGGAVMGGSFASTNVTIADNASNVAEPTALAGPGGGLWRSFGTVTLNNTLFAMQANGFENCGGSMTHNNTVADDDTCGGSAATPLLAALANNGGPTRTHALLPGSAAIDTGNDALAVSLTTDQRGIGFSRVIGTQVDVGAYEYANDGDGVDASEENNVPDPDGTGFGDGNADSVQDSQQAHVTSFNTSVGAAMATLETSDASKPLVNVSAEPAPVNGPAGVQFPYGMFSFTISNVTPGATEEVVLFVPFNAEINGYWKQNTSGNWANIATSISQVGNKTRIVFPLTEGGPFDFDADSTTITDPGGPGIQLLSDNIASIPSLSQWMVILLSISLALTAVVGRRRRCE</sequence>
<gene>
    <name evidence="5" type="ORF">SAMN05216210_1852</name>
</gene>
<protein>
    <submittedName>
        <fullName evidence="5">IPTL-CTERM protein sorting domain-containing protein</fullName>
    </submittedName>
</protein>
<name>A0A1H2FWK0_9GAMM</name>
<feature type="domain" description="IPTL-CTERM protein sorting" evidence="4">
    <location>
        <begin position="571"/>
        <end position="598"/>
    </location>
</feature>
<dbReference type="Pfam" id="PF18203">
    <property type="entry name" value="IPTL-CTERM"/>
    <property type="match status" value="1"/>
</dbReference>
<dbReference type="InterPro" id="IPR059226">
    <property type="entry name" value="Choice_anch_Q_dom"/>
</dbReference>
<dbReference type="AlphaFoldDB" id="A0A1H2FWK0"/>
<evidence type="ECO:0000313" key="5">
    <source>
        <dbReference type="EMBL" id="SDU11640.1"/>
    </source>
</evidence>
<evidence type="ECO:0000256" key="3">
    <source>
        <dbReference type="SAM" id="SignalP"/>
    </source>
</evidence>
<dbReference type="Proteomes" id="UP000243924">
    <property type="component" value="Chromosome I"/>
</dbReference>
<dbReference type="NCBIfam" id="TIGR04174">
    <property type="entry name" value="IPTL_CTERM"/>
    <property type="match status" value="1"/>
</dbReference>
<evidence type="ECO:0000313" key="6">
    <source>
        <dbReference type="Proteomes" id="UP000243924"/>
    </source>
</evidence>
<dbReference type="STRING" id="1434072.SAMN05216210_1852"/>
<dbReference type="EMBL" id="LT629787">
    <property type="protein sequence ID" value="SDU11640.1"/>
    <property type="molecule type" value="Genomic_DNA"/>
</dbReference>
<dbReference type="InterPro" id="IPR053784">
    <property type="entry name" value="Choice_anch_U_dom"/>
</dbReference>
<keyword evidence="6" id="KW-1185">Reference proteome</keyword>
<dbReference type="SUPFAM" id="SSF51126">
    <property type="entry name" value="Pectin lyase-like"/>
    <property type="match status" value="1"/>
</dbReference>
<feature type="signal peptide" evidence="3">
    <location>
        <begin position="1"/>
        <end position="21"/>
    </location>
</feature>
<accession>A0A1H2FWK0</accession>
<dbReference type="OrthoDB" id="6711740at2"/>
<dbReference type="RefSeq" id="WP_092386231.1">
    <property type="nucleotide sequence ID" value="NZ_LT629787.1"/>
</dbReference>
<dbReference type="InterPro" id="IPR026442">
    <property type="entry name" value="IPTL_CTERM"/>
</dbReference>
<evidence type="ECO:0000256" key="2">
    <source>
        <dbReference type="SAM" id="Phobius"/>
    </source>
</evidence>
<evidence type="ECO:0000259" key="4">
    <source>
        <dbReference type="Pfam" id="PF18203"/>
    </source>
</evidence>
<keyword evidence="2" id="KW-0472">Membrane</keyword>
<proteinExistence type="predicted"/>